<comment type="caution">
    <text evidence="2">The sequence shown here is derived from an EMBL/GenBank/DDBJ whole genome shotgun (WGS) entry which is preliminary data.</text>
</comment>
<feature type="region of interest" description="Disordered" evidence="1">
    <location>
        <begin position="309"/>
        <end position="337"/>
    </location>
</feature>
<protein>
    <submittedName>
        <fullName evidence="2">Uncharacterized protein</fullName>
    </submittedName>
</protein>
<name>A0A367KEG0_RHIST</name>
<feature type="non-terminal residue" evidence="2">
    <location>
        <position position="1"/>
    </location>
</feature>
<feature type="compositionally biased region" description="Acidic residues" evidence="1">
    <location>
        <begin position="208"/>
        <end position="231"/>
    </location>
</feature>
<keyword evidence="3" id="KW-1185">Reference proteome</keyword>
<proteinExistence type="predicted"/>
<gene>
    <name evidence="2" type="ORF">CU098_007823</name>
</gene>
<feature type="region of interest" description="Disordered" evidence="1">
    <location>
        <begin position="206"/>
        <end position="231"/>
    </location>
</feature>
<reference evidence="2 3" key="1">
    <citation type="journal article" date="2018" name="G3 (Bethesda)">
        <title>Phylogenetic and Phylogenomic Definition of Rhizopus Species.</title>
        <authorList>
            <person name="Gryganskyi A.P."/>
            <person name="Golan J."/>
            <person name="Dolatabadi S."/>
            <person name="Mondo S."/>
            <person name="Robb S."/>
            <person name="Idnurm A."/>
            <person name="Muszewska A."/>
            <person name="Steczkiewicz K."/>
            <person name="Masonjones S."/>
            <person name="Liao H.L."/>
            <person name="Gajdeczka M.T."/>
            <person name="Anike F."/>
            <person name="Vuek A."/>
            <person name="Anishchenko I.M."/>
            <person name="Voigt K."/>
            <person name="de Hoog G.S."/>
            <person name="Smith M.E."/>
            <person name="Heitman J."/>
            <person name="Vilgalys R."/>
            <person name="Stajich J.E."/>
        </authorList>
    </citation>
    <scope>NUCLEOTIDE SEQUENCE [LARGE SCALE GENOMIC DNA]</scope>
    <source>
        <strain evidence="2 3">LSU 92-RS-03</strain>
    </source>
</reference>
<dbReference type="OrthoDB" id="2211768at2759"/>
<sequence>LLSANGDTTAGENLSFPIVPIPVYRLDRTLKAVDTVWKEYGVGIKGGVAIEMLEFEYGDTMPAGAKKYEKIEMKIDLRILFCANTKRSDLTVGEFAKKAIPSKLYNDKLKQVIVSKYHLNTFLLFGLPPSAASIPIVQMMGFECHLSVLKKVEDFYILETIETISFPTTYKSIQENGIKKLTSCLENAKSLCLSLKKAIKESNLYKTDDDENDNKEDDKGDEEEHDERDVGEEVDTDMFLLDYLFNIFNISVSYINSNGNLSKLFILPMISSMKPGTTFLYDATIFIRKDTSKLNVLVETSPSFSLDRTAAIPDTDADPDDPDYQEEGSKDMTITSEGIDDDRIAMTNSVSLKKILESPFYKHTTSITD</sequence>
<evidence type="ECO:0000313" key="3">
    <source>
        <dbReference type="Proteomes" id="UP000253551"/>
    </source>
</evidence>
<evidence type="ECO:0000256" key="1">
    <source>
        <dbReference type="SAM" id="MobiDB-lite"/>
    </source>
</evidence>
<dbReference type="EMBL" id="PJQM01001833">
    <property type="protein sequence ID" value="RCI00521.1"/>
    <property type="molecule type" value="Genomic_DNA"/>
</dbReference>
<feature type="compositionally biased region" description="Acidic residues" evidence="1">
    <location>
        <begin position="315"/>
        <end position="326"/>
    </location>
</feature>
<dbReference type="Proteomes" id="UP000253551">
    <property type="component" value="Unassembled WGS sequence"/>
</dbReference>
<evidence type="ECO:0000313" key="2">
    <source>
        <dbReference type="EMBL" id="RCI00521.1"/>
    </source>
</evidence>
<accession>A0A367KEG0</accession>
<dbReference type="AlphaFoldDB" id="A0A367KEG0"/>
<organism evidence="2 3">
    <name type="scientific">Rhizopus stolonifer</name>
    <name type="common">Rhizopus nigricans</name>
    <dbReference type="NCBI Taxonomy" id="4846"/>
    <lineage>
        <taxon>Eukaryota</taxon>
        <taxon>Fungi</taxon>
        <taxon>Fungi incertae sedis</taxon>
        <taxon>Mucoromycota</taxon>
        <taxon>Mucoromycotina</taxon>
        <taxon>Mucoromycetes</taxon>
        <taxon>Mucorales</taxon>
        <taxon>Mucorineae</taxon>
        <taxon>Rhizopodaceae</taxon>
        <taxon>Rhizopus</taxon>
    </lineage>
</organism>